<keyword evidence="1" id="KW-0732">Signal</keyword>
<evidence type="ECO:0000313" key="2">
    <source>
        <dbReference type="EMBL" id="PKW29548.1"/>
    </source>
</evidence>
<gene>
    <name evidence="2" type="ORF">B0G92_1187</name>
    <name evidence="3" type="ORF">CLV50_0317</name>
</gene>
<dbReference type="EMBL" id="RCCB01000010">
    <property type="protein sequence ID" value="RLJ34951.1"/>
    <property type="molecule type" value="Genomic_DNA"/>
</dbReference>
<comment type="caution">
    <text evidence="3">The sequence shown here is derived from an EMBL/GenBank/DDBJ whole genome shotgun (WGS) entry which is preliminary data.</text>
</comment>
<evidence type="ECO:0000313" key="3">
    <source>
        <dbReference type="EMBL" id="RLJ34951.1"/>
    </source>
</evidence>
<feature type="chain" id="PRO_5019726943" description="Sensory transduction regulator" evidence="1">
    <location>
        <begin position="25"/>
        <end position="159"/>
    </location>
</feature>
<accession>A0A497UV12</accession>
<evidence type="ECO:0000313" key="4">
    <source>
        <dbReference type="Proteomes" id="UP000233767"/>
    </source>
</evidence>
<reference evidence="2 4" key="1">
    <citation type="submission" date="2017-12" db="EMBL/GenBank/DDBJ databases">
        <title>Genomic Encyclopedia of Type Strains, Phase III (KMG-III): the genomes of soil and plant-associated and newly described type strains.</title>
        <authorList>
            <person name="Whitman W."/>
        </authorList>
    </citation>
    <scope>NUCLEOTIDE SEQUENCE [LARGE SCALE GENOMIC DNA]</scope>
    <source>
        <strain evidence="2 4">IP-10</strain>
    </source>
</reference>
<dbReference type="AlphaFoldDB" id="A0A497UV12"/>
<evidence type="ECO:0000256" key="1">
    <source>
        <dbReference type="SAM" id="SignalP"/>
    </source>
</evidence>
<sequence>MKPTTLLSKMAIVFFFFLGTTAFSQNLVPAENLTPALLKQTFENAYIKVLETQDGFIKVQDTYDVFIDIDPSKRYVCFSSSYSLVAGTSPKDALELMNMLNTDIILVKSYYIEKNNSINYIAYFWTERGFSPQSMVSAFKMYVSALTLSLQKDTKKIIK</sequence>
<evidence type="ECO:0000313" key="5">
    <source>
        <dbReference type="Proteomes" id="UP000275027"/>
    </source>
</evidence>
<evidence type="ECO:0008006" key="6">
    <source>
        <dbReference type="Google" id="ProtNLM"/>
    </source>
</evidence>
<feature type="signal peptide" evidence="1">
    <location>
        <begin position="1"/>
        <end position="24"/>
    </location>
</feature>
<dbReference type="Proteomes" id="UP000233767">
    <property type="component" value="Unassembled WGS sequence"/>
</dbReference>
<dbReference type="EMBL" id="PJND01000007">
    <property type="protein sequence ID" value="PKW29548.1"/>
    <property type="molecule type" value="Genomic_DNA"/>
</dbReference>
<organism evidence="3 5">
    <name type="scientific">Flavobacterium lindanitolerans</name>
    <dbReference type="NCBI Taxonomy" id="428988"/>
    <lineage>
        <taxon>Bacteria</taxon>
        <taxon>Pseudomonadati</taxon>
        <taxon>Bacteroidota</taxon>
        <taxon>Flavobacteriia</taxon>
        <taxon>Flavobacteriales</taxon>
        <taxon>Flavobacteriaceae</taxon>
        <taxon>Flavobacterium</taxon>
    </lineage>
</organism>
<keyword evidence="4" id="KW-1185">Reference proteome</keyword>
<proteinExistence type="predicted"/>
<dbReference type="RefSeq" id="WP_101471415.1">
    <property type="nucleotide sequence ID" value="NZ_JAPJOL010000003.1"/>
</dbReference>
<protein>
    <recommendedName>
        <fullName evidence="6">Sensory transduction regulator</fullName>
    </recommendedName>
</protein>
<dbReference type="Proteomes" id="UP000275027">
    <property type="component" value="Unassembled WGS sequence"/>
</dbReference>
<reference evidence="3 5" key="2">
    <citation type="submission" date="2018-10" db="EMBL/GenBank/DDBJ databases">
        <title>Genomic Encyclopedia of Archaeal and Bacterial Type Strains, Phase II (KMG-II): from individual species to whole genera.</title>
        <authorList>
            <person name="Goeker M."/>
        </authorList>
    </citation>
    <scope>NUCLEOTIDE SEQUENCE [LARGE SCALE GENOMIC DNA]</scope>
    <source>
        <strain evidence="3 5">DSM 21886</strain>
    </source>
</reference>
<name>A0A497UV12_9FLAO</name>